<organism evidence="1 2">
    <name type="scientific">Nocardioides vastitatis</name>
    <dbReference type="NCBI Taxonomy" id="2568655"/>
    <lineage>
        <taxon>Bacteria</taxon>
        <taxon>Bacillati</taxon>
        <taxon>Actinomycetota</taxon>
        <taxon>Actinomycetes</taxon>
        <taxon>Propionibacteriales</taxon>
        <taxon>Nocardioidaceae</taxon>
        <taxon>Nocardioides</taxon>
    </lineage>
</organism>
<accession>A0ABW0ZLS7</accession>
<comment type="caution">
    <text evidence="1">The sequence shown here is derived from an EMBL/GenBank/DDBJ whole genome shotgun (WGS) entry which is preliminary data.</text>
</comment>
<name>A0ABW0ZLS7_9ACTN</name>
<evidence type="ECO:0000313" key="1">
    <source>
        <dbReference type="EMBL" id="MFC5730546.1"/>
    </source>
</evidence>
<dbReference type="Proteomes" id="UP001596072">
    <property type="component" value="Unassembled WGS sequence"/>
</dbReference>
<dbReference type="EMBL" id="JBHSNS010000009">
    <property type="protein sequence ID" value="MFC5730546.1"/>
    <property type="molecule type" value="Genomic_DNA"/>
</dbReference>
<dbReference type="RefSeq" id="WP_136434078.1">
    <property type="nucleotide sequence ID" value="NZ_JBHSNS010000009.1"/>
</dbReference>
<evidence type="ECO:0008006" key="3">
    <source>
        <dbReference type="Google" id="ProtNLM"/>
    </source>
</evidence>
<keyword evidence="2" id="KW-1185">Reference proteome</keyword>
<sequence length="124" mass="13135">MTVSQARAAVVKVLKARGAKPRRGHLRLSVGDLFWYVDVLAEGVGPHAPLRLEVGCWSPFLPPEPDGGAVDCPLLVELPLGAEPEADTERVLDLVGGIGDLATLGERLGELPGALVDRALRDLL</sequence>
<protein>
    <recommendedName>
        <fullName evidence="3">Toxin-antitoxin system toxin subunit</fullName>
    </recommendedName>
</protein>
<gene>
    <name evidence="1" type="ORF">ACFPQB_16620</name>
</gene>
<reference evidence="2" key="1">
    <citation type="journal article" date="2019" name="Int. J. Syst. Evol. Microbiol.">
        <title>The Global Catalogue of Microorganisms (GCM) 10K type strain sequencing project: providing services to taxonomists for standard genome sequencing and annotation.</title>
        <authorList>
            <consortium name="The Broad Institute Genomics Platform"/>
            <consortium name="The Broad Institute Genome Sequencing Center for Infectious Disease"/>
            <person name="Wu L."/>
            <person name="Ma J."/>
        </authorList>
    </citation>
    <scope>NUCLEOTIDE SEQUENCE [LARGE SCALE GENOMIC DNA]</scope>
    <source>
        <strain evidence="2">YIM 94188</strain>
    </source>
</reference>
<evidence type="ECO:0000313" key="2">
    <source>
        <dbReference type="Proteomes" id="UP001596072"/>
    </source>
</evidence>
<proteinExistence type="predicted"/>